<comment type="caution">
    <text evidence="1">The sequence shown here is derived from an EMBL/GenBank/DDBJ whole genome shotgun (WGS) entry which is preliminary data.</text>
</comment>
<keyword evidence="2" id="KW-1185">Reference proteome</keyword>
<dbReference type="RefSeq" id="WP_282332710.1">
    <property type="nucleotide sequence ID" value="NZ_JASBRG010000001.1"/>
</dbReference>
<evidence type="ECO:0000313" key="1">
    <source>
        <dbReference type="EMBL" id="MDI3318581.1"/>
    </source>
</evidence>
<evidence type="ECO:0000313" key="2">
    <source>
        <dbReference type="Proteomes" id="UP001226434"/>
    </source>
</evidence>
<name>A0ABT6R7P1_9BACT</name>
<organism evidence="1 2">
    <name type="scientific">Pinibacter soli</name>
    <dbReference type="NCBI Taxonomy" id="3044211"/>
    <lineage>
        <taxon>Bacteria</taxon>
        <taxon>Pseudomonadati</taxon>
        <taxon>Bacteroidota</taxon>
        <taxon>Chitinophagia</taxon>
        <taxon>Chitinophagales</taxon>
        <taxon>Chitinophagaceae</taxon>
        <taxon>Pinibacter</taxon>
    </lineage>
</organism>
<dbReference type="Proteomes" id="UP001226434">
    <property type="component" value="Unassembled WGS sequence"/>
</dbReference>
<dbReference type="SUPFAM" id="SSF55961">
    <property type="entry name" value="Bet v1-like"/>
    <property type="match status" value="1"/>
</dbReference>
<dbReference type="EMBL" id="JASBRG010000001">
    <property type="protein sequence ID" value="MDI3318581.1"/>
    <property type="molecule type" value="Genomic_DNA"/>
</dbReference>
<dbReference type="InterPro" id="IPR023393">
    <property type="entry name" value="START-like_dom_sf"/>
</dbReference>
<proteinExistence type="predicted"/>
<sequence>MQLEVQCNWVVNEPIFIRGFNHVKFENKGVVLQFHKNSRLTYSHLSSLSRLADKQDNYSILDFILSNATDGTVLQLNITNFPTEVIRKHLEFYWRATVVKIKKMAEELASKELYNRN</sequence>
<gene>
    <name evidence="1" type="ORF">QJ048_02295</name>
</gene>
<reference evidence="1 2" key="1">
    <citation type="submission" date="2023-05" db="EMBL/GenBank/DDBJ databases">
        <title>Genome sequence of Pinibacter sp. MAH-24.</title>
        <authorList>
            <person name="Huq M.A."/>
        </authorList>
    </citation>
    <scope>NUCLEOTIDE SEQUENCE [LARGE SCALE GENOMIC DNA]</scope>
    <source>
        <strain evidence="1 2">MAH-24</strain>
    </source>
</reference>
<dbReference type="Gene3D" id="3.30.530.20">
    <property type="match status" value="1"/>
</dbReference>
<protein>
    <submittedName>
        <fullName evidence="1">SRPBCC domain-containing protein</fullName>
    </submittedName>
</protein>
<accession>A0ABT6R7P1</accession>